<evidence type="ECO:0000256" key="6">
    <source>
        <dbReference type="ARBA" id="ARBA00023136"/>
    </source>
</evidence>
<dbReference type="GO" id="GO:0005886">
    <property type="term" value="C:plasma membrane"/>
    <property type="evidence" value="ECO:0007669"/>
    <property type="project" value="UniProtKB-SubCell"/>
</dbReference>
<keyword evidence="3" id="KW-0547">Nucleotide-binding</keyword>
<dbReference type="AlphaFoldDB" id="A0A6L5XW58"/>
<dbReference type="Pfam" id="PF00005">
    <property type="entry name" value="ABC_tran"/>
    <property type="match status" value="1"/>
</dbReference>
<dbReference type="SMART" id="SM00382">
    <property type="entry name" value="AAA"/>
    <property type="match status" value="1"/>
</dbReference>
<comment type="subcellular location">
    <subcellularLocation>
        <location evidence="1">Cell membrane</location>
        <topology evidence="1">Multi-pass membrane protein</topology>
    </subcellularLocation>
</comment>
<evidence type="ECO:0000256" key="5">
    <source>
        <dbReference type="ARBA" id="ARBA00022989"/>
    </source>
</evidence>
<dbReference type="FunFam" id="3.40.50.300:FF:000218">
    <property type="entry name" value="Multidrug ABC transporter ATP-binding protein"/>
    <property type="match status" value="1"/>
</dbReference>
<feature type="transmembrane region" description="Helical" evidence="7">
    <location>
        <begin position="165"/>
        <end position="181"/>
    </location>
</feature>
<dbReference type="InterPro" id="IPR027417">
    <property type="entry name" value="P-loop_NTPase"/>
</dbReference>
<evidence type="ECO:0000256" key="7">
    <source>
        <dbReference type="SAM" id="Phobius"/>
    </source>
</evidence>
<keyword evidence="5 7" id="KW-1133">Transmembrane helix</keyword>
<keyword evidence="4 10" id="KW-0067">ATP-binding</keyword>
<evidence type="ECO:0000313" key="11">
    <source>
        <dbReference type="Proteomes" id="UP000482209"/>
    </source>
</evidence>
<evidence type="ECO:0000256" key="2">
    <source>
        <dbReference type="ARBA" id="ARBA00022692"/>
    </source>
</evidence>
<dbReference type="InterPro" id="IPR003593">
    <property type="entry name" value="AAA+_ATPase"/>
</dbReference>
<evidence type="ECO:0000259" key="8">
    <source>
        <dbReference type="PROSITE" id="PS50893"/>
    </source>
</evidence>
<dbReference type="Proteomes" id="UP000482209">
    <property type="component" value="Unassembled WGS sequence"/>
</dbReference>
<dbReference type="SUPFAM" id="SSF52540">
    <property type="entry name" value="P-loop containing nucleoside triphosphate hydrolases"/>
    <property type="match status" value="1"/>
</dbReference>
<dbReference type="InterPro" id="IPR036640">
    <property type="entry name" value="ABC1_TM_sf"/>
</dbReference>
<protein>
    <submittedName>
        <fullName evidence="10">ABC transporter ATP-binding protein</fullName>
    </submittedName>
</protein>
<reference evidence="10 11" key="1">
    <citation type="submission" date="2019-08" db="EMBL/GenBank/DDBJ databases">
        <title>In-depth cultivation of the pig gut microbiome towards novel bacterial diversity and tailored functional studies.</title>
        <authorList>
            <person name="Wylensek D."/>
            <person name="Hitch T.C.A."/>
            <person name="Clavel T."/>
        </authorList>
    </citation>
    <scope>NUCLEOTIDE SEQUENCE [LARGE SCALE GENOMIC DNA]</scope>
    <source>
        <strain evidence="10 11">WCA-693-APC-MOT-I</strain>
    </source>
</reference>
<feature type="domain" description="ABC transporter" evidence="8">
    <location>
        <begin position="340"/>
        <end position="575"/>
    </location>
</feature>
<name>A0A6L5XW58_9FIRM</name>
<evidence type="ECO:0000256" key="4">
    <source>
        <dbReference type="ARBA" id="ARBA00022840"/>
    </source>
</evidence>
<dbReference type="InterPro" id="IPR003439">
    <property type="entry name" value="ABC_transporter-like_ATP-bd"/>
</dbReference>
<organism evidence="10 11">
    <name type="scientific">Velocimicrobium porci</name>
    <dbReference type="NCBI Taxonomy" id="2606634"/>
    <lineage>
        <taxon>Bacteria</taxon>
        <taxon>Bacillati</taxon>
        <taxon>Bacillota</taxon>
        <taxon>Clostridia</taxon>
        <taxon>Lachnospirales</taxon>
        <taxon>Lachnospiraceae</taxon>
        <taxon>Velocimicrobium</taxon>
    </lineage>
</organism>
<feature type="transmembrane region" description="Helical" evidence="7">
    <location>
        <begin position="245"/>
        <end position="270"/>
    </location>
</feature>
<keyword evidence="11" id="KW-1185">Reference proteome</keyword>
<dbReference type="GO" id="GO:0005524">
    <property type="term" value="F:ATP binding"/>
    <property type="evidence" value="ECO:0007669"/>
    <property type="project" value="UniProtKB-KW"/>
</dbReference>
<evidence type="ECO:0000256" key="3">
    <source>
        <dbReference type="ARBA" id="ARBA00022741"/>
    </source>
</evidence>
<comment type="caution">
    <text evidence="10">The sequence shown here is derived from an EMBL/GenBank/DDBJ whole genome shotgun (WGS) entry which is preliminary data.</text>
</comment>
<dbReference type="Pfam" id="PF00664">
    <property type="entry name" value="ABC_membrane"/>
    <property type="match status" value="1"/>
</dbReference>
<dbReference type="CDD" id="cd03251">
    <property type="entry name" value="ABCC_MsbA"/>
    <property type="match status" value="1"/>
</dbReference>
<dbReference type="InterPro" id="IPR039421">
    <property type="entry name" value="Type_1_exporter"/>
</dbReference>
<dbReference type="PROSITE" id="PS50893">
    <property type="entry name" value="ABC_TRANSPORTER_2"/>
    <property type="match status" value="1"/>
</dbReference>
<dbReference type="GO" id="GO:0016887">
    <property type="term" value="F:ATP hydrolysis activity"/>
    <property type="evidence" value="ECO:0007669"/>
    <property type="project" value="InterPro"/>
</dbReference>
<proteinExistence type="predicted"/>
<dbReference type="RefSeq" id="WP_328597779.1">
    <property type="nucleotide sequence ID" value="NZ_VUMT01000002.1"/>
</dbReference>
<gene>
    <name evidence="10" type="ORF">FYJ58_02475</name>
</gene>
<keyword evidence="2 7" id="KW-0812">Transmembrane</keyword>
<dbReference type="InterPro" id="IPR017871">
    <property type="entry name" value="ABC_transporter-like_CS"/>
</dbReference>
<dbReference type="PANTHER" id="PTHR43394">
    <property type="entry name" value="ATP-DEPENDENT PERMEASE MDL1, MITOCHONDRIAL"/>
    <property type="match status" value="1"/>
</dbReference>
<dbReference type="SUPFAM" id="SSF90123">
    <property type="entry name" value="ABC transporter transmembrane region"/>
    <property type="match status" value="1"/>
</dbReference>
<dbReference type="PROSITE" id="PS50929">
    <property type="entry name" value="ABC_TM1F"/>
    <property type="match status" value="1"/>
</dbReference>
<dbReference type="PANTHER" id="PTHR43394:SF1">
    <property type="entry name" value="ATP-BINDING CASSETTE SUB-FAMILY B MEMBER 10, MITOCHONDRIAL"/>
    <property type="match status" value="1"/>
</dbReference>
<evidence type="ECO:0000259" key="9">
    <source>
        <dbReference type="PROSITE" id="PS50929"/>
    </source>
</evidence>
<dbReference type="EMBL" id="VUMT01000002">
    <property type="protein sequence ID" value="MSS62757.1"/>
    <property type="molecule type" value="Genomic_DNA"/>
</dbReference>
<dbReference type="Gene3D" id="1.20.1560.10">
    <property type="entry name" value="ABC transporter type 1, transmembrane domain"/>
    <property type="match status" value="1"/>
</dbReference>
<evidence type="ECO:0000313" key="10">
    <source>
        <dbReference type="EMBL" id="MSS62757.1"/>
    </source>
</evidence>
<dbReference type="CDD" id="cd18549">
    <property type="entry name" value="ABC_6TM_YwjA_like"/>
    <property type="match status" value="1"/>
</dbReference>
<dbReference type="InterPro" id="IPR011527">
    <property type="entry name" value="ABC1_TM_dom"/>
</dbReference>
<dbReference type="GO" id="GO:0015421">
    <property type="term" value="F:ABC-type oligopeptide transporter activity"/>
    <property type="evidence" value="ECO:0007669"/>
    <property type="project" value="TreeGrafter"/>
</dbReference>
<keyword evidence="6 7" id="KW-0472">Membrane</keyword>
<evidence type="ECO:0000256" key="1">
    <source>
        <dbReference type="ARBA" id="ARBA00004651"/>
    </source>
</evidence>
<accession>A0A6L5XW58</accession>
<feature type="domain" description="ABC transmembrane type-1" evidence="9">
    <location>
        <begin position="23"/>
        <end position="306"/>
    </location>
</feature>
<sequence>MNQRTKKFLSFYKPYLGLFMLDMLCAFIIAGVALVYPLIVRFITNDLLVNYSREQIPMELIKAAFFLLAIFILQFFCNYFVTYKGHVMGAMMEYDMRTELFSHYQKLSFNFYDNQKTGQLMSRITNDLFDITELCHHGPEDLVISIIKFVGAFVILMRINVRLTLLVFLFLPIMFVFAMVIRKRMHRAFKKNREKIADINANIEDNLSGIRVVKSFANEELEMEKFKEGNDGFLSSKRNSYKNMATFHSGLGFFINMINFAVVIGGGFFISDGKISLSDLVTFLLYVSNLIEPVQKLINFTEQFQNGITGFERFMDILEIEPDIVDKKDAVELKNVKGDITFENVSFKYNDANSEVFRNINLHVNAGAYVALVGSSGVGKTTMCSLIPRFYETSEGHIYIDGMDIKDIKLKSLRSNIGVVQQDVYLFTGTILDNIRYGKMDATREEIIEAAKNANAHEFIMELPNGYDTDIGQRGVKLSGGQKQRLSIARVFLKNPPILIFDEATSALDNESEKVVQESLERLAKNRTTFVIAHRLTTIRNAKDIIVLTEDGIKERGTHEQLMKQKGIYQGLYTVNQNFKSIEN</sequence>
<feature type="transmembrane region" description="Helical" evidence="7">
    <location>
        <begin position="21"/>
        <end position="43"/>
    </location>
</feature>
<dbReference type="PROSITE" id="PS00211">
    <property type="entry name" value="ABC_TRANSPORTER_1"/>
    <property type="match status" value="1"/>
</dbReference>
<feature type="transmembrane region" description="Helical" evidence="7">
    <location>
        <begin position="63"/>
        <end position="81"/>
    </location>
</feature>
<dbReference type="Gene3D" id="3.40.50.300">
    <property type="entry name" value="P-loop containing nucleotide triphosphate hydrolases"/>
    <property type="match status" value="1"/>
</dbReference>